<keyword evidence="2" id="KW-1133">Transmembrane helix</keyword>
<dbReference type="PANTHER" id="PTHR35859:SF1">
    <property type="entry name" value="NONSELECTIVE CATION CHANNEL PROTEIN"/>
    <property type="match status" value="1"/>
</dbReference>
<name>A0A8K0X990_9PEZI</name>
<dbReference type="Proteomes" id="UP000813385">
    <property type="component" value="Unassembled WGS sequence"/>
</dbReference>
<dbReference type="AlphaFoldDB" id="A0A8K0X990"/>
<keyword evidence="6" id="KW-1185">Reference proteome</keyword>
<proteinExistence type="predicted"/>
<feature type="transmembrane region" description="Helical" evidence="2">
    <location>
        <begin position="416"/>
        <end position="433"/>
    </location>
</feature>
<reference evidence="5" key="1">
    <citation type="journal article" date="2021" name="Nat. Commun.">
        <title>Genetic determinants of endophytism in the Arabidopsis root mycobiome.</title>
        <authorList>
            <person name="Mesny F."/>
            <person name="Miyauchi S."/>
            <person name="Thiergart T."/>
            <person name="Pickel B."/>
            <person name="Atanasova L."/>
            <person name="Karlsson M."/>
            <person name="Huettel B."/>
            <person name="Barry K.W."/>
            <person name="Haridas S."/>
            <person name="Chen C."/>
            <person name="Bauer D."/>
            <person name="Andreopoulos W."/>
            <person name="Pangilinan J."/>
            <person name="LaButti K."/>
            <person name="Riley R."/>
            <person name="Lipzen A."/>
            <person name="Clum A."/>
            <person name="Drula E."/>
            <person name="Henrissat B."/>
            <person name="Kohler A."/>
            <person name="Grigoriev I.V."/>
            <person name="Martin F.M."/>
            <person name="Hacquard S."/>
        </authorList>
    </citation>
    <scope>NUCLEOTIDE SEQUENCE</scope>
    <source>
        <strain evidence="5">MPI-CAGE-AT-0016</strain>
    </source>
</reference>
<evidence type="ECO:0000256" key="2">
    <source>
        <dbReference type="SAM" id="Phobius"/>
    </source>
</evidence>
<evidence type="ECO:0000259" key="4">
    <source>
        <dbReference type="Pfam" id="PF23317"/>
    </source>
</evidence>
<feature type="compositionally biased region" description="Basic residues" evidence="1">
    <location>
        <begin position="661"/>
        <end position="671"/>
    </location>
</feature>
<evidence type="ECO:0000259" key="3">
    <source>
        <dbReference type="Pfam" id="PF23190"/>
    </source>
</evidence>
<sequence length="693" mass="78229">MDTHHAAHFSTLDSDATTEEGGFEETLDPEAGRLPFHNDETEHYFDDDDEDVPIMTPPKGPSVYMTIHRIRRLVIASIDDPYTLEQLRAPRMNMLVVRPLVDKLHNDGDGDIWAVYCLLVNRVQFLRSQHCQPMHQTVNIARATLCELVATRVLRRFHEKSPGNKGLLFLANILVSGFDPFHGAPDSVVCSTRKPQWPVQDRGGHERKLTALELAILSESKTLIASSACQRVVSAVYEGVIIYSPISFVDILPDHFKHHPVTIYEPRSAPLLNHRRLIVPRSRNLIELFHFTILLVLYIGAMITDGQSQGRWWSPAFDLFASGWILEQFAAIIEHGWEVHAQNLWSFLDATFIFLYLCHAALRLVEVATHSGAQYHATQIMFTAAPVLLTRIAFTLMPDNIVFISLHAMMKDFMRLTFIAMWCFTGFLLSLLWLENPLPQNPGVSSEKADGGLSWATICEWLLWIWFGLDGTGINQAPRFHPVLGPALMITFAFLGNTLFLTILVSMLTNTFSKIIADEQAEIQFRRTVLTFQAVKSDSIFLYPPPANILALALLLPLKFMVSPCLFHRINVALVCTLNAPVLLLVSVYERRSLRSNLKRTGQGSSLLNWRFTAFSPHGDVQSVFDSEPPEEICEALEDLDQLSDLGLSEADAVEWASSGGRRRRSRMRRPASRESRDVFWLSNARRGAHPDG</sequence>
<dbReference type="InterPro" id="IPR056337">
    <property type="entry name" value="LHD_YVC1"/>
</dbReference>
<evidence type="ECO:0000313" key="5">
    <source>
        <dbReference type="EMBL" id="KAH7376756.1"/>
    </source>
</evidence>
<feature type="transmembrane region" description="Helical" evidence="2">
    <location>
        <begin position="345"/>
        <end position="365"/>
    </location>
</feature>
<feature type="compositionally biased region" description="Acidic residues" evidence="1">
    <location>
        <begin position="16"/>
        <end position="28"/>
    </location>
</feature>
<keyword evidence="2" id="KW-0472">Membrane</keyword>
<evidence type="ECO:0000256" key="1">
    <source>
        <dbReference type="SAM" id="MobiDB-lite"/>
    </source>
</evidence>
<evidence type="ECO:0000313" key="6">
    <source>
        <dbReference type="Proteomes" id="UP000813385"/>
    </source>
</evidence>
<dbReference type="Pfam" id="PF23190">
    <property type="entry name" value="LHD_TRPY1"/>
    <property type="match status" value="1"/>
</dbReference>
<comment type="caution">
    <text evidence="5">The sequence shown here is derived from an EMBL/GenBank/DDBJ whole genome shotgun (WGS) entry which is preliminary data.</text>
</comment>
<dbReference type="OrthoDB" id="2373987at2759"/>
<dbReference type="InterPro" id="IPR056336">
    <property type="entry name" value="YVC1_C"/>
</dbReference>
<feature type="transmembrane region" description="Helical" evidence="2">
    <location>
        <begin position="453"/>
        <end position="471"/>
    </location>
</feature>
<feature type="transmembrane region" description="Helical" evidence="2">
    <location>
        <begin position="483"/>
        <end position="505"/>
    </location>
</feature>
<dbReference type="PANTHER" id="PTHR35859">
    <property type="entry name" value="NONSELECTIVE CATION CHANNEL PROTEIN"/>
    <property type="match status" value="1"/>
</dbReference>
<dbReference type="InterPro" id="IPR052971">
    <property type="entry name" value="TRP_calcium_channel"/>
</dbReference>
<accession>A0A8K0X990</accession>
<dbReference type="Pfam" id="PF23317">
    <property type="entry name" value="YVC1_C"/>
    <property type="match status" value="1"/>
</dbReference>
<feature type="transmembrane region" description="Helical" evidence="2">
    <location>
        <begin position="540"/>
        <end position="558"/>
    </location>
</feature>
<feature type="domain" description="Calcium channel YVC1-like C-terminal transmembrane" evidence="4">
    <location>
        <begin position="291"/>
        <end position="597"/>
    </location>
</feature>
<dbReference type="EMBL" id="JAGPXD010000001">
    <property type="protein sequence ID" value="KAH7376756.1"/>
    <property type="molecule type" value="Genomic_DNA"/>
</dbReference>
<feature type="transmembrane region" description="Helical" evidence="2">
    <location>
        <begin position="570"/>
        <end position="589"/>
    </location>
</feature>
<protein>
    <recommendedName>
        <fullName evidence="7">Nonselective cation channel</fullName>
    </recommendedName>
</protein>
<feature type="region of interest" description="Disordered" evidence="1">
    <location>
        <begin position="1"/>
        <end position="36"/>
    </location>
</feature>
<gene>
    <name evidence="5" type="ORF">B0T11DRAFT_236382</name>
</gene>
<feature type="region of interest" description="Disordered" evidence="1">
    <location>
        <begin position="657"/>
        <end position="676"/>
    </location>
</feature>
<feature type="transmembrane region" description="Helical" evidence="2">
    <location>
        <begin position="285"/>
        <end position="304"/>
    </location>
</feature>
<feature type="domain" description="YVC1 N-terminal linker helical" evidence="3">
    <location>
        <begin position="65"/>
        <end position="246"/>
    </location>
</feature>
<organism evidence="5 6">
    <name type="scientific">Plectosphaerella cucumerina</name>
    <dbReference type="NCBI Taxonomy" id="40658"/>
    <lineage>
        <taxon>Eukaryota</taxon>
        <taxon>Fungi</taxon>
        <taxon>Dikarya</taxon>
        <taxon>Ascomycota</taxon>
        <taxon>Pezizomycotina</taxon>
        <taxon>Sordariomycetes</taxon>
        <taxon>Hypocreomycetidae</taxon>
        <taxon>Glomerellales</taxon>
        <taxon>Plectosphaerellaceae</taxon>
        <taxon>Plectosphaerella</taxon>
    </lineage>
</organism>
<keyword evidence="2" id="KW-0812">Transmembrane</keyword>
<evidence type="ECO:0008006" key="7">
    <source>
        <dbReference type="Google" id="ProtNLM"/>
    </source>
</evidence>